<evidence type="ECO:0000313" key="1">
    <source>
        <dbReference type="EMBL" id="SFE51580.1"/>
    </source>
</evidence>
<dbReference type="SUPFAM" id="SSF48371">
    <property type="entry name" value="ARM repeat"/>
    <property type="match status" value="1"/>
</dbReference>
<dbReference type="OrthoDB" id="3397314at2"/>
<proteinExistence type="predicted"/>
<reference evidence="1 2" key="1">
    <citation type="submission" date="2016-10" db="EMBL/GenBank/DDBJ databases">
        <authorList>
            <person name="de Groot N.N."/>
        </authorList>
    </citation>
    <scope>NUCLEOTIDE SEQUENCE [LARGE SCALE GENOMIC DNA]</scope>
    <source>
        <strain evidence="1 2">DSM 43019</strain>
    </source>
</reference>
<dbReference type="Pfam" id="PF13646">
    <property type="entry name" value="HEAT_2"/>
    <property type="match status" value="1"/>
</dbReference>
<dbReference type="PANTHER" id="PTHR12697:SF5">
    <property type="entry name" value="DEOXYHYPUSINE HYDROXYLASE"/>
    <property type="match status" value="1"/>
</dbReference>
<dbReference type="AlphaFoldDB" id="A0A1I2B8V0"/>
<dbReference type="GO" id="GO:0016491">
    <property type="term" value="F:oxidoreductase activity"/>
    <property type="evidence" value="ECO:0007669"/>
    <property type="project" value="TreeGrafter"/>
</dbReference>
<evidence type="ECO:0000313" key="2">
    <source>
        <dbReference type="Proteomes" id="UP000199645"/>
    </source>
</evidence>
<dbReference type="RefSeq" id="WP_093610183.1">
    <property type="nucleotide sequence ID" value="NZ_BOMT01000016.1"/>
</dbReference>
<protein>
    <submittedName>
        <fullName evidence="1">HEAT repeat</fullName>
    </submittedName>
</protein>
<dbReference type="Proteomes" id="UP000199645">
    <property type="component" value="Unassembled WGS sequence"/>
</dbReference>
<keyword evidence="2" id="KW-1185">Reference proteome</keyword>
<gene>
    <name evidence="1" type="ORF">SAMN05421541_102131</name>
</gene>
<dbReference type="InterPro" id="IPR004155">
    <property type="entry name" value="PBS_lyase_HEAT"/>
</dbReference>
<dbReference type="Gene3D" id="1.25.10.10">
    <property type="entry name" value="Leucine-rich Repeat Variant"/>
    <property type="match status" value="2"/>
</dbReference>
<dbReference type="InterPro" id="IPR016024">
    <property type="entry name" value="ARM-type_fold"/>
</dbReference>
<dbReference type="SMART" id="SM00567">
    <property type="entry name" value="EZ_HEAT"/>
    <property type="match status" value="4"/>
</dbReference>
<accession>A0A1I2B8V0</accession>
<organism evidence="1 2">
    <name type="scientific">Actinoplanes philippinensis</name>
    <dbReference type="NCBI Taxonomy" id="35752"/>
    <lineage>
        <taxon>Bacteria</taxon>
        <taxon>Bacillati</taxon>
        <taxon>Actinomycetota</taxon>
        <taxon>Actinomycetes</taxon>
        <taxon>Micromonosporales</taxon>
        <taxon>Micromonosporaceae</taxon>
        <taxon>Actinoplanes</taxon>
    </lineage>
</organism>
<sequence>MIGEGEALGRLRAYAERFEAGRETVERIASAVAAGDPAAGLRGLLERFLDEQDHDGRDITAMLLADVAGAGALPVLTMAADRDLGDTPHDLTSMIDDLVGRERAAAREALRGMVTGGSAEQCRIALEWSEPVLTAADVDLLAGCAGRPEREIRVLAVEVVPGPDVDGRAFRVLTDALRDVDPGVRLAAVTRLGEVRRWDCVPPLAALTTDPDPSVRARAAYVLGRIGAASRASAATPAREAGREGAGRQEMLLAALRVLLGDEDERVRGRAGEALGVIGGDPAVGVLLAEAEAGDPRQRVRAAKGLAQVVDDDPRAEPAIRALARDADASVRAAVLSGLATAGGISGRWQPLVDELAADTDVTVRHRVVGTVAHLHPYPRKILTVLASADPSGFVREAAATALAALR</sequence>
<name>A0A1I2B8V0_9ACTN</name>
<dbReference type="EMBL" id="FONV01000002">
    <property type="protein sequence ID" value="SFE51580.1"/>
    <property type="molecule type" value="Genomic_DNA"/>
</dbReference>
<dbReference type="STRING" id="35752.SAMN05421541_102131"/>
<dbReference type="PANTHER" id="PTHR12697">
    <property type="entry name" value="PBS LYASE HEAT-LIKE PROTEIN"/>
    <property type="match status" value="1"/>
</dbReference>
<dbReference type="InterPro" id="IPR011989">
    <property type="entry name" value="ARM-like"/>
</dbReference>